<dbReference type="EMBL" id="JAOXLN010000009">
    <property type="protein sequence ID" value="MDZ5085888.1"/>
    <property type="molecule type" value="Genomic_DNA"/>
</dbReference>
<dbReference type="Proteomes" id="UP001289645">
    <property type="component" value="Unassembled WGS sequence"/>
</dbReference>
<proteinExistence type="predicted"/>
<organism evidence="1 2">
    <name type="scientific">Mycolicibacterium parafortuitum</name>
    <name type="common">Mycobacterium parafortuitum</name>
    <dbReference type="NCBI Taxonomy" id="39692"/>
    <lineage>
        <taxon>Bacteria</taxon>
        <taxon>Bacillati</taxon>
        <taxon>Actinomycetota</taxon>
        <taxon>Actinomycetes</taxon>
        <taxon>Mycobacteriales</taxon>
        <taxon>Mycobacteriaceae</taxon>
        <taxon>Mycolicibacterium</taxon>
    </lineage>
</organism>
<name>A0ACC6MG74_MYCPF</name>
<accession>A0ACC6MG74</accession>
<sequence length="830" mass="90363">MNGLVEGLSRHGERLAVATRTEQLSYLDLAARVAAVATQLAGVRRLVLLETHNDLHTLVHYLGALAAGHVVLPMPAGRPYPEIIATYAPDVVIDGDGIREIRSAAPGSARPLHPDLVLLLSTSGSTGSPKLVRLSAHNVLANARAIAEYLELRDTDRAATTLPMSYCYGLSVIHSHLLVGAGLILTDTSVVDDEFWELFRRHRGTSLAGVPYTFDLLDRVGFADMDLPDLRYLTQAGGRLAPERVRAYAELGERSGWRFFVMYGATEATARMAYLPSELARSRPDAIGRPIPGGSFRIDPVEGWDDGSGELVYQGPNVMMGYAQDRADLARGSALTELRTGDIARRGADGLYEVIGRASRFVKMYGLRIDLQQLEAQLRGRGVTAMCTGDGDRIAVAYSGAPGESEVSRAAADVAGLPPAAVTAVRVAALPRTASNKPDYQAVRELARRKPAPTERADLRGVFAEALHLDPRDVTGDRSFVDLGGNSLSYVALSVRLERALGHLPPDWHRRPIADLESTAQPTRRRSWWASTMETSVALRAAAIVLIVGSHAELFEVWGGAHVLLGVAGYNFGRFCLTPLPRRDRIRHLRSTIAWIAVPSILWIALMLALTDEYHPTNLVLLQKILGPDGSMTAGRLWFVEALVWILVALAVVFWWPVADRAERRRPFLVAMAFLALGMALRYDVLGLGLGYQAMFTVLTFWFFAAGWAAAKASAGWQHALVTAVLAIGLYGYFDQTYRTVLVFAGLTLLIWLPAIRCPAGVSMLAGWLAEASLFTYLTHYQVYALFDGHPLPGVLASLVVGILLTKAVSLLRNRVSRDEQTADAATASR</sequence>
<evidence type="ECO:0000313" key="1">
    <source>
        <dbReference type="EMBL" id="MDZ5085888.1"/>
    </source>
</evidence>
<evidence type="ECO:0000313" key="2">
    <source>
        <dbReference type="Proteomes" id="UP001289645"/>
    </source>
</evidence>
<comment type="caution">
    <text evidence="1">The sequence shown here is derived from an EMBL/GenBank/DDBJ whole genome shotgun (WGS) entry which is preliminary data.</text>
</comment>
<protein>
    <submittedName>
        <fullName evidence="1">AMP-binding protein</fullName>
    </submittedName>
</protein>
<reference evidence="1 2" key="1">
    <citation type="journal article" date="2021" name="Chemosphere">
        <title>Bioballs carrying a syntrophic Rhodococcus and Mycolicibacterium consortium for simultaneous sorption and biodegradation of fuel oil in contaminated freshwater.</title>
        <authorList>
            <person name="Naloka K."/>
            <person name="Polrit D."/>
            <person name="Muangchinda C."/>
            <person name="Thoetkiattikul H."/>
            <person name="Pinyakong O."/>
        </authorList>
    </citation>
    <scope>NUCLEOTIDE SEQUENCE [LARGE SCALE GENOMIC DNA]</scope>
    <source>
        <strain evidence="1 2">J101</strain>
    </source>
</reference>
<gene>
    <name evidence="1" type="ORF">OHX15_10870</name>
</gene>
<keyword evidence="2" id="KW-1185">Reference proteome</keyword>